<dbReference type="EMBL" id="QKSB01000003">
    <property type="protein sequence ID" value="PZE17614.1"/>
    <property type="molecule type" value="Genomic_DNA"/>
</dbReference>
<proteinExistence type="predicted"/>
<accession>A0A2W1N1E7</accession>
<sequence>MFQSVELSWQKESLALDTHAEEFTIASNFNPVDLLIYQLLKQLKINSLLTVYSFRKTAPVLLVNMPSAVEWIDETPRFKFAQQDLMNLKELFLIQKLQGVIGEETCLDIGVEWGKKQTLIFDLKTVECMGNIQETYIKRYSNTLINTLSDGNLLVLNERFKILLNAPFLNRLKTYYLFWVKKHHLNYGVPSWYEKLYAQ</sequence>
<keyword evidence="2" id="KW-1185">Reference proteome</keyword>
<organism evidence="1 2">
    <name type="scientific">Putridiphycobacter roseus</name>
    <dbReference type="NCBI Taxonomy" id="2219161"/>
    <lineage>
        <taxon>Bacteria</taxon>
        <taxon>Pseudomonadati</taxon>
        <taxon>Bacteroidota</taxon>
        <taxon>Flavobacteriia</taxon>
        <taxon>Flavobacteriales</taxon>
        <taxon>Crocinitomicaceae</taxon>
        <taxon>Putridiphycobacter</taxon>
    </lineage>
</organism>
<comment type="caution">
    <text evidence="1">The sequence shown here is derived from an EMBL/GenBank/DDBJ whole genome shotgun (WGS) entry which is preliminary data.</text>
</comment>
<protein>
    <submittedName>
        <fullName evidence="1">Uncharacterized protein</fullName>
    </submittedName>
</protein>
<dbReference type="AlphaFoldDB" id="A0A2W1N1E7"/>
<reference evidence="1 2" key="1">
    <citation type="submission" date="2018-06" db="EMBL/GenBank/DDBJ databases">
        <title>The draft genome sequence of Crocinitomix sp. SM1701.</title>
        <authorList>
            <person name="Zhang X."/>
        </authorList>
    </citation>
    <scope>NUCLEOTIDE SEQUENCE [LARGE SCALE GENOMIC DNA]</scope>
    <source>
        <strain evidence="1 2">SM1701</strain>
    </source>
</reference>
<evidence type="ECO:0000313" key="1">
    <source>
        <dbReference type="EMBL" id="PZE17614.1"/>
    </source>
</evidence>
<dbReference type="Proteomes" id="UP000249248">
    <property type="component" value="Unassembled WGS sequence"/>
</dbReference>
<name>A0A2W1N1E7_9FLAO</name>
<dbReference type="RefSeq" id="WP_111062574.1">
    <property type="nucleotide sequence ID" value="NZ_JBHUCU010000027.1"/>
</dbReference>
<gene>
    <name evidence="1" type="ORF">DNU06_07230</name>
</gene>
<evidence type="ECO:0000313" key="2">
    <source>
        <dbReference type="Proteomes" id="UP000249248"/>
    </source>
</evidence>